<reference evidence="1 2" key="1">
    <citation type="submission" date="2017-02" db="EMBL/GenBank/DDBJ databases">
        <authorList>
            <person name="Peterson S.W."/>
        </authorList>
    </citation>
    <scope>NUCLEOTIDE SEQUENCE [LARGE SCALE GENOMIC DNA]</scope>
    <source>
        <strain evidence="1 2">P15</strain>
    </source>
</reference>
<dbReference type="GO" id="GO:0016301">
    <property type="term" value="F:kinase activity"/>
    <property type="evidence" value="ECO:0007669"/>
    <property type="project" value="UniProtKB-KW"/>
</dbReference>
<evidence type="ECO:0000313" key="1">
    <source>
        <dbReference type="EMBL" id="SKC76236.1"/>
    </source>
</evidence>
<dbReference type="Proteomes" id="UP000190341">
    <property type="component" value="Unassembled WGS sequence"/>
</dbReference>
<protein>
    <submittedName>
        <fullName evidence="1">D-glycerate 3-kinase</fullName>
    </submittedName>
</protein>
<dbReference type="STRING" id="428993.SAMN06296058_2637"/>
<sequence>MVVNMHPTSPGFQAELVAAALRAALAVDARVPVFALSGLQGTGKSTLAAQMAALARSQGLHAVVLSLDDLYLPRWARQQLAAEVHPLLATRGPPGTHDVALGCALLDALRMGQSVLLPRFDKLADDRVPTGQLHAVDTPVDLVIVEGWCLGAPAEDDAALAAPINALECDEDAHGVWRAYCNRALARDYPALWQRFDQLWFLQPPGFEVVVDWRWQQEQALAAAQGRPASMDRAGIVRFVQHFERVSRQALRTLPAMADHVVALDAARGIR</sequence>
<dbReference type="EMBL" id="FUZV01000002">
    <property type="protein sequence ID" value="SKC76236.1"/>
    <property type="molecule type" value="Genomic_DNA"/>
</dbReference>
<keyword evidence="2" id="KW-1185">Reference proteome</keyword>
<dbReference type="AlphaFoldDB" id="A0A1T5LJQ9"/>
<keyword evidence="1" id="KW-0418">Kinase</keyword>
<name>A0A1T5LJQ9_9GAMM</name>
<dbReference type="Gene3D" id="3.40.50.300">
    <property type="entry name" value="P-loop containing nucleotide triphosphate hydrolases"/>
    <property type="match status" value="1"/>
</dbReference>
<proteinExistence type="predicted"/>
<organism evidence="1 2">
    <name type="scientific">Pseudoxanthomonas indica</name>
    <dbReference type="NCBI Taxonomy" id="428993"/>
    <lineage>
        <taxon>Bacteria</taxon>
        <taxon>Pseudomonadati</taxon>
        <taxon>Pseudomonadota</taxon>
        <taxon>Gammaproteobacteria</taxon>
        <taxon>Lysobacterales</taxon>
        <taxon>Lysobacteraceae</taxon>
        <taxon>Pseudoxanthomonas</taxon>
    </lineage>
</organism>
<dbReference type="SUPFAM" id="SSF52540">
    <property type="entry name" value="P-loop containing nucleoside triphosphate hydrolases"/>
    <property type="match status" value="1"/>
</dbReference>
<evidence type="ECO:0000313" key="2">
    <source>
        <dbReference type="Proteomes" id="UP000190341"/>
    </source>
</evidence>
<gene>
    <name evidence="1" type="ORF">SAMN06296058_2637</name>
</gene>
<accession>A0A1T5LJQ9</accession>
<keyword evidence="1" id="KW-0808">Transferase</keyword>
<dbReference type="InterPro" id="IPR027417">
    <property type="entry name" value="P-loop_NTPase"/>
</dbReference>